<dbReference type="EMBL" id="DS545345">
    <property type="protein sequence ID" value="EDQ49795.1"/>
    <property type="molecule type" value="Genomic_DNA"/>
</dbReference>
<reference evidence="1" key="1">
    <citation type="journal article" date="2008" name="Science">
        <title>The Physcomitrella genome reveals evolutionary insights into the conquest of land by plants.</title>
        <authorList>
            <person name="Rensing S."/>
            <person name="Lang D."/>
            <person name="Zimmer A."/>
            <person name="Terry A."/>
            <person name="Salamov A."/>
            <person name="Shapiro H."/>
            <person name="Nishiyama T."/>
            <person name="Perroud P.-F."/>
            <person name="Lindquist E."/>
            <person name="Kamisugi Y."/>
            <person name="Tanahashi T."/>
            <person name="Sakakibara K."/>
            <person name="Fujita T."/>
            <person name="Oishi K."/>
            <person name="Shin-I T."/>
            <person name="Kuroki Y."/>
            <person name="Toyoda A."/>
            <person name="Suzuki Y."/>
            <person name="Hashimoto A."/>
            <person name="Yamaguchi K."/>
            <person name="Sugano A."/>
            <person name="Kohara Y."/>
            <person name="Fujiyama A."/>
            <person name="Anterola A."/>
            <person name="Aoki S."/>
            <person name="Ashton N."/>
            <person name="Barbazuk W.B."/>
            <person name="Barker E."/>
            <person name="Bennetzen J."/>
            <person name="Bezanilla M."/>
            <person name="Blankenship R."/>
            <person name="Cho S.H."/>
            <person name="Dutcher S."/>
            <person name="Estelle M."/>
            <person name="Fawcett J.A."/>
            <person name="Gundlach H."/>
            <person name="Hanada K."/>
            <person name="Heyl A."/>
            <person name="Hicks K.A."/>
            <person name="Hugh J."/>
            <person name="Lohr M."/>
            <person name="Mayer K."/>
            <person name="Melkozernov A."/>
            <person name="Murata T."/>
            <person name="Nelson D."/>
            <person name="Pils B."/>
            <person name="Prigge M."/>
            <person name="Reiss B."/>
            <person name="Renner T."/>
            <person name="Rombauts S."/>
            <person name="Rushton P."/>
            <person name="Sanderfoot A."/>
            <person name="Schween G."/>
            <person name="Shiu S.-H."/>
            <person name="Stueber K."/>
            <person name="Theodoulou F.L."/>
            <person name="Tu H."/>
            <person name="Van de Peer Y."/>
            <person name="Verrier P.J."/>
            <person name="Waters E."/>
            <person name="Wood A."/>
            <person name="Yang L."/>
            <person name="Cove D."/>
            <person name="Cuming A."/>
            <person name="Hasebe M."/>
            <person name="Lucas S."/>
            <person name="Mishler D.B."/>
            <person name="Reski R."/>
            <person name="Grigoriev I."/>
            <person name="Quatrano R.S."/>
            <person name="Boore J.L."/>
        </authorList>
    </citation>
    <scope>NUCLEOTIDE SEQUENCE [LARGE SCALE GENOMIC DNA]</scope>
</reference>
<accession>A9U3E9</accession>
<protein>
    <submittedName>
        <fullName evidence="1">Predicted protein</fullName>
    </submittedName>
</protein>
<evidence type="ECO:0000313" key="1">
    <source>
        <dbReference type="EMBL" id="EDQ49795.1"/>
    </source>
</evidence>
<gene>
    <name evidence="1" type="ORF">PHYPADRAFT_101276</name>
</gene>
<proteinExistence type="predicted"/>
<sequence>MKQSEAESWSGSVIALKSEGKQYGWQTTELTSLQSTVLCHESMICDISVPGTSRANSTKLPVIKEVTTVHSDARWLSKSEHLDSENFIVSSKQSSNGDRESLERIDFGNIPLCHDASFWQGVGGYEPDMSDIESRSCVERLVRMSSYEPRYLEIGRVQAFTEDMHMDLGSSGRKRASLRSSSSEH</sequence>
<name>A9U3E9_PHYPA</name>
<dbReference type="AlphaFoldDB" id="A9U3E9"/>
<organism>
    <name type="scientific">Physcomitrium patens</name>
    <name type="common">Spreading-leaved earth moss</name>
    <name type="synonym">Physcomitrella patens</name>
    <dbReference type="NCBI Taxonomy" id="3218"/>
    <lineage>
        <taxon>Eukaryota</taxon>
        <taxon>Viridiplantae</taxon>
        <taxon>Streptophyta</taxon>
        <taxon>Embryophyta</taxon>
        <taxon>Bryophyta</taxon>
        <taxon>Bryophytina</taxon>
        <taxon>Bryopsida</taxon>
        <taxon>Funariidae</taxon>
        <taxon>Funariales</taxon>
        <taxon>Funariaceae</taxon>
        <taxon>Physcomitrium</taxon>
    </lineage>
</organism>